<dbReference type="Gene3D" id="3.30.200.20">
    <property type="entry name" value="Phosphorylase Kinase, domain 1"/>
    <property type="match status" value="1"/>
</dbReference>
<dbReference type="PROSITE" id="PS50002">
    <property type="entry name" value="SH3"/>
    <property type="match status" value="1"/>
</dbReference>
<feature type="non-terminal residue" evidence="18">
    <location>
        <position position="291"/>
    </location>
</feature>
<evidence type="ECO:0000259" key="16">
    <source>
        <dbReference type="PROSITE" id="PS50002"/>
    </source>
</evidence>
<dbReference type="OrthoDB" id="346907at2759"/>
<dbReference type="InterPro" id="IPR011009">
    <property type="entry name" value="Kinase-like_dom_sf"/>
</dbReference>
<evidence type="ECO:0000256" key="8">
    <source>
        <dbReference type="ARBA" id="ARBA00022999"/>
    </source>
</evidence>
<dbReference type="InterPro" id="IPR020635">
    <property type="entry name" value="Tyr_kinase_cat_dom"/>
</dbReference>
<evidence type="ECO:0000256" key="9">
    <source>
        <dbReference type="ARBA" id="ARBA00023137"/>
    </source>
</evidence>
<comment type="caution">
    <text evidence="18">The sequence shown here is derived from an EMBL/GenBank/DDBJ whole genome shotgun (WGS) entry which is preliminary data.</text>
</comment>
<dbReference type="Pfam" id="PF00018">
    <property type="entry name" value="SH3_1"/>
    <property type="match status" value="1"/>
</dbReference>
<dbReference type="SMART" id="SM00252">
    <property type="entry name" value="SH2"/>
    <property type="match status" value="1"/>
</dbReference>
<keyword evidence="19" id="KW-1185">Reference proteome</keyword>
<keyword evidence="7 13" id="KW-0067">ATP-binding</keyword>
<dbReference type="SUPFAM" id="SSF50044">
    <property type="entry name" value="SH3-domain"/>
    <property type="match status" value="1"/>
</dbReference>
<proteinExistence type="inferred from homology"/>
<dbReference type="FunFam" id="3.30.505.10:FF:000023">
    <property type="entry name" value="Tyrosine-protein kinase"/>
    <property type="match status" value="1"/>
</dbReference>
<dbReference type="SUPFAM" id="SSF56112">
    <property type="entry name" value="Protein kinase-like (PK-like)"/>
    <property type="match status" value="1"/>
</dbReference>
<comment type="similarity">
    <text evidence="14">Belongs to the protein kinase superfamily. Tyr protein kinase family.</text>
</comment>
<dbReference type="FunFam" id="2.30.30.40:FF:000146">
    <property type="entry name" value="Tyrosine-protein kinase"/>
    <property type="match status" value="1"/>
</dbReference>
<evidence type="ECO:0000313" key="18">
    <source>
        <dbReference type="EMBL" id="NWI02867.1"/>
    </source>
</evidence>
<keyword evidence="6 14" id="KW-0418">Kinase</keyword>
<gene>
    <name evidence="18" type="primary">Csk</name>
    <name evidence="18" type="ORF">TICMUR_R09641</name>
</gene>
<dbReference type="AlphaFoldDB" id="A0A850Z8G7"/>
<dbReference type="CDD" id="cd09937">
    <property type="entry name" value="SH2_csk_like"/>
    <property type="match status" value="1"/>
</dbReference>
<evidence type="ECO:0000256" key="14">
    <source>
        <dbReference type="RuleBase" id="RU362096"/>
    </source>
</evidence>
<dbReference type="InterPro" id="IPR001245">
    <property type="entry name" value="Ser-Thr/Tyr_kinase_cat_dom"/>
</dbReference>
<feature type="non-terminal residue" evidence="18">
    <location>
        <position position="1"/>
    </location>
</feature>
<dbReference type="EMBL" id="WAAG01054709">
    <property type="protein sequence ID" value="NWI02867.1"/>
    <property type="molecule type" value="Genomic_DNA"/>
</dbReference>
<dbReference type="Proteomes" id="UP000629438">
    <property type="component" value="Unassembled WGS sequence"/>
</dbReference>
<evidence type="ECO:0000256" key="4">
    <source>
        <dbReference type="ARBA" id="ARBA00022679"/>
    </source>
</evidence>
<dbReference type="FunFam" id="3.30.200.20:FF:000053">
    <property type="entry name" value="Tyrosine-protein kinase"/>
    <property type="match status" value="1"/>
</dbReference>
<dbReference type="InterPro" id="IPR001452">
    <property type="entry name" value="SH3_domain"/>
</dbReference>
<evidence type="ECO:0000313" key="19">
    <source>
        <dbReference type="Proteomes" id="UP000629438"/>
    </source>
</evidence>
<keyword evidence="3" id="KW-0963">Cytoplasm</keyword>
<keyword evidence="8 11" id="KW-0727">SH2 domain</keyword>
<dbReference type="Pfam" id="PF00017">
    <property type="entry name" value="SH2"/>
    <property type="match status" value="1"/>
</dbReference>
<dbReference type="GO" id="GO:0005524">
    <property type="term" value="F:ATP binding"/>
    <property type="evidence" value="ECO:0007669"/>
    <property type="project" value="UniProtKB-UniRule"/>
</dbReference>
<feature type="binding site" evidence="13">
    <location>
        <position position="217"/>
    </location>
    <ligand>
        <name>ATP</name>
        <dbReference type="ChEBI" id="CHEBI:30616"/>
    </ligand>
</feature>
<evidence type="ECO:0000256" key="2">
    <source>
        <dbReference type="ARBA" id="ARBA00022443"/>
    </source>
</evidence>
<feature type="domain" description="Protein kinase" evidence="17">
    <location>
        <begin position="190"/>
        <end position="291"/>
    </location>
</feature>
<dbReference type="InterPro" id="IPR036028">
    <property type="entry name" value="SH3-like_dom_sf"/>
</dbReference>
<dbReference type="SMART" id="SM00219">
    <property type="entry name" value="TyrKc"/>
    <property type="match status" value="1"/>
</dbReference>
<dbReference type="PROSITE" id="PS50011">
    <property type="entry name" value="PROTEIN_KINASE_DOM"/>
    <property type="match status" value="1"/>
</dbReference>
<dbReference type="PRINTS" id="PR00401">
    <property type="entry name" value="SH2DOMAIN"/>
</dbReference>
<dbReference type="CDD" id="cd11769">
    <property type="entry name" value="SH3_CSK"/>
    <property type="match status" value="1"/>
</dbReference>
<name>A0A850Z8G7_9PASS</name>
<feature type="domain" description="SH3" evidence="16">
    <location>
        <begin position="5"/>
        <end position="66"/>
    </location>
</feature>
<dbReference type="SMART" id="SM00326">
    <property type="entry name" value="SH3"/>
    <property type="match status" value="1"/>
</dbReference>
<evidence type="ECO:0000256" key="7">
    <source>
        <dbReference type="ARBA" id="ARBA00022840"/>
    </source>
</evidence>
<evidence type="ECO:0000256" key="1">
    <source>
        <dbReference type="ARBA" id="ARBA00004496"/>
    </source>
</evidence>
<dbReference type="InterPro" id="IPR050198">
    <property type="entry name" value="Non-receptor_tyrosine_kinases"/>
</dbReference>
<protein>
    <recommendedName>
        <fullName evidence="14">Tyrosine-protein kinase</fullName>
        <ecNumber evidence="14">2.7.10.2</ecNumber>
    </recommendedName>
</protein>
<comment type="catalytic activity">
    <reaction evidence="10 14">
        <text>L-tyrosyl-[protein] + ATP = O-phospho-L-tyrosyl-[protein] + ADP + H(+)</text>
        <dbReference type="Rhea" id="RHEA:10596"/>
        <dbReference type="Rhea" id="RHEA-COMP:10136"/>
        <dbReference type="Rhea" id="RHEA-COMP:20101"/>
        <dbReference type="ChEBI" id="CHEBI:15378"/>
        <dbReference type="ChEBI" id="CHEBI:30616"/>
        <dbReference type="ChEBI" id="CHEBI:46858"/>
        <dbReference type="ChEBI" id="CHEBI:61978"/>
        <dbReference type="ChEBI" id="CHEBI:456216"/>
        <dbReference type="EC" id="2.7.10.2"/>
    </reaction>
</comment>
<keyword evidence="4 14" id="KW-0808">Transferase</keyword>
<evidence type="ECO:0000259" key="15">
    <source>
        <dbReference type="PROSITE" id="PS50001"/>
    </source>
</evidence>
<dbReference type="InterPro" id="IPR000719">
    <property type="entry name" value="Prot_kinase_dom"/>
</dbReference>
<dbReference type="PROSITE" id="PS00107">
    <property type="entry name" value="PROTEIN_KINASE_ATP"/>
    <property type="match status" value="1"/>
</dbReference>
<dbReference type="PROSITE" id="PS50001">
    <property type="entry name" value="SH2"/>
    <property type="match status" value="1"/>
</dbReference>
<dbReference type="PANTHER" id="PTHR24418">
    <property type="entry name" value="TYROSINE-PROTEIN KINASE"/>
    <property type="match status" value="1"/>
</dbReference>
<evidence type="ECO:0000256" key="10">
    <source>
        <dbReference type="ARBA" id="ARBA00051245"/>
    </source>
</evidence>
<evidence type="ECO:0000256" key="5">
    <source>
        <dbReference type="ARBA" id="ARBA00022741"/>
    </source>
</evidence>
<dbReference type="InterPro" id="IPR036860">
    <property type="entry name" value="SH2_dom_sf"/>
</dbReference>
<keyword evidence="9 14" id="KW-0829">Tyrosine-protein kinase</keyword>
<dbReference type="Gene3D" id="2.30.30.40">
    <property type="entry name" value="SH3 Domains"/>
    <property type="match status" value="1"/>
</dbReference>
<dbReference type="EC" id="2.7.10.2" evidence="14"/>
<dbReference type="GO" id="GO:0005737">
    <property type="term" value="C:cytoplasm"/>
    <property type="evidence" value="ECO:0007669"/>
    <property type="project" value="UniProtKB-SubCell"/>
</dbReference>
<dbReference type="InterPro" id="IPR000980">
    <property type="entry name" value="SH2"/>
</dbReference>
<sequence length="291" mass="31794">QAVWPSGTECIAKYNFHGTAEQDLPFSKGDVLTIVAVTKDPNWYKAKNKVGREGIIPANYVQKREGVKAGIKLSLMPWFHGKITREQAERLLYPPETGLFLVRESTNYPGDYTLCVSCEGKVEHYRIIYSSSKLSIDEEVYFENLMQLVEVRPQLAAPSGPCGDAAGAGGCGAAAGEASRGGWALNMKDLKLLQIIGKGEFGDVMLGDYRGNKVAVKCIKNDATAQAFLAEASVMTQLRHSNLVQLLGVIVEEKSGLYIVTEYMAKGSLVDYLRSRGRSVLGADCLLKFSL</sequence>
<keyword evidence="5 13" id="KW-0547">Nucleotide-binding</keyword>
<dbReference type="InterPro" id="IPR017441">
    <property type="entry name" value="Protein_kinase_ATP_BS"/>
</dbReference>
<comment type="subcellular location">
    <subcellularLocation>
        <location evidence="1">Cytoplasm</location>
    </subcellularLocation>
</comment>
<evidence type="ECO:0000259" key="17">
    <source>
        <dbReference type="PROSITE" id="PS50011"/>
    </source>
</evidence>
<dbReference type="GO" id="GO:0004715">
    <property type="term" value="F:non-membrane spanning protein tyrosine kinase activity"/>
    <property type="evidence" value="ECO:0007669"/>
    <property type="project" value="UniProtKB-EC"/>
</dbReference>
<evidence type="ECO:0000256" key="13">
    <source>
        <dbReference type="PROSITE-ProRule" id="PRU10141"/>
    </source>
</evidence>
<keyword evidence="2 12" id="KW-0728">SH3 domain</keyword>
<dbReference type="Gene3D" id="3.30.505.10">
    <property type="entry name" value="SH2 domain"/>
    <property type="match status" value="1"/>
</dbReference>
<organism evidence="18 19">
    <name type="scientific">Tichodroma muraria</name>
    <dbReference type="NCBI Taxonomy" id="237442"/>
    <lineage>
        <taxon>Eukaryota</taxon>
        <taxon>Metazoa</taxon>
        <taxon>Chordata</taxon>
        <taxon>Craniata</taxon>
        <taxon>Vertebrata</taxon>
        <taxon>Euteleostomi</taxon>
        <taxon>Archelosauria</taxon>
        <taxon>Archosauria</taxon>
        <taxon>Dinosauria</taxon>
        <taxon>Saurischia</taxon>
        <taxon>Theropoda</taxon>
        <taxon>Coelurosauria</taxon>
        <taxon>Aves</taxon>
        <taxon>Neognathae</taxon>
        <taxon>Neoaves</taxon>
        <taxon>Telluraves</taxon>
        <taxon>Australaves</taxon>
        <taxon>Passeriformes</taxon>
        <taxon>Sittidae</taxon>
        <taxon>Tichodroma</taxon>
    </lineage>
</organism>
<dbReference type="PRINTS" id="PR00452">
    <property type="entry name" value="SH3DOMAIN"/>
</dbReference>
<evidence type="ECO:0000256" key="6">
    <source>
        <dbReference type="ARBA" id="ARBA00022777"/>
    </source>
</evidence>
<evidence type="ECO:0000256" key="12">
    <source>
        <dbReference type="PROSITE-ProRule" id="PRU00192"/>
    </source>
</evidence>
<dbReference type="SUPFAM" id="SSF55550">
    <property type="entry name" value="SH2 domain"/>
    <property type="match status" value="1"/>
</dbReference>
<accession>A0A850Z8G7</accession>
<dbReference type="InterPro" id="IPR035027">
    <property type="entry name" value="Csk-like_SH2"/>
</dbReference>
<reference evidence="18" key="1">
    <citation type="submission" date="2019-09" db="EMBL/GenBank/DDBJ databases">
        <title>Bird 10,000 Genomes (B10K) Project - Family phase.</title>
        <authorList>
            <person name="Zhang G."/>
        </authorList>
    </citation>
    <scope>NUCLEOTIDE SEQUENCE</scope>
    <source>
        <strain evidence="18">B10K-DU-012-47</strain>
    </source>
</reference>
<feature type="domain" description="SH2" evidence="15">
    <location>
        <begin position="78"/>
        <end position="150"/>
    </location>
</feature>
<evidence type="ECO:0000256" key="3">
    <source>
        <dbReference type="ARBA" id="ARBA00022490"/>
    </source>
</evidence>
<evidence type="ECO:0000256" key="11">
    <source>
        <dbReference type="PROSITE-ProRule" id="PRU00191"/>
    </source>
</evidence>
<dbReference type="Pfam" id="PF07714">
    <property type="entry name" value="PK_Tyr_Ser-Thr"/>
    <property type="match status" value="1"/>
</dbReference>